<reference evidence="3 4" key="1">
    <citation type="submission" date="2015-11" db="EMBL/GenBank/DDBJ databases">
        <title>Expanding the genomic diversity of Burkholderia species for the development of highly accurate diagnostics.</title>
        <authorList>
            <person name="Sahl J."/>
            <person name="Keim P."/>
            <person name="Wagner D."/>
        </authorList>
    </citation>
    <scope>NUCLEOTIDE SEQUENCE [LARGE SCALE GENOMIC DNA]</scope>
    <source>
        <strain evidence="3 4">MSMB2058</strain>
    </source>
</reference>
<accession>A0AB73G1N9</accession>
<evidence type="ECO:0000256" key="1">
    <source>
        <dbReference type="SAM" id="MobiDB-lite"/>
    </source>
</evidence>
<sequence length="268" mass="29953">MDYKNIDFKKNAARFRSLALGASLALLSAGAYAHQIWFEPASGNTFKLYYGEYDKNMLEVTPGGMDRFRALKGKLVTKDGEKPLDMTLHRDFFDIAQKAGKDDTLIAVDQKYPIFKLHDEGTVVDTYWTVATRWVGDLRPRTPELDLDIVPTGVVDGNRVQFQVFYQKEPLTNKPVTMSAASGWDYLGTTDGEGKVSFPLPWKGIYVVGVEFRDHTSGERVNTENVTEKYAIKSFSSTLAFNQPNGAAPMPRPPSTLPASEIARLNKK</sequence>
<name>A0AB73G1N9_9BURK</name>
<gene>
    <name evidence="3" type="ORF">WJ53_34600</name>
</gene>
<dbReference type="RefSeq" id="WP_059538456.1">
    <property type="nucleotide sequence ID" value="NZ_LOVB01000125.1"/>
</dbReference>
<feature type="region of interest" description="Disordered" evidence="1">
    <location>
        <begin position="243"/>
        <end position="268"/>
    </location>
</feature>
<dbReference type="InterPro" id="IPR019613">
    <property type="entry name" value="DUF4198"/>
</dbReference>
<protein>
    <submittedName>
        <fullName evidence="3">Nickel uptake transporter family protein</fullName>
    </submittedName>
</protein>
<dbReference type="EMBL" id="LOZE01000046">
    <property type="protein sequence ID" value="KVM33977.1"/>
    <property type="molecule type" value="Genomic_DNA"/>
</dbReference>
<dbReference type="Pfam" id="PF10670">
    <property type="entry name" value="DUF4198"/>
    <property type="match status" value="1"/>
</dbReference>
<organism evidence="3 4">
    <name type="scientific">Burkholderia ubonensis</name>
    <dbReference type="NCBI Taxonomy" id="101571"/>
    <lineage>
        <taxon>Bacteria</taxon>
        <taxon>Pseudomonadati</taxon>
        <taxon>Pseudomonadota</taxon>
        <taxon>Betaproteobacteria</taxon>
        <taxon>Burkholderiales</taxon>
        <taxon>Burkholderiaceae</taxon>
        <taxon>Burkholderia</taxon>
        <taxon>Burkholderia cepacia complex</taxon>
    </lineage>
</organism>
<evidence type="ECO:0000313" key="4">
    <source>
        <dbReference type="Proteomes" id="UP000061665"/>
    </source>
</evidence>
<feature type="signal peptide" evidence="2">
    <location>
        <begin position="1"/>
        <end position="33"/>
    </location>
</feature>
<feature type="chain" id="PRO_5044495554" evidence="2">
    <location>
        <begin position="34"/>
        <end position="268"/>
    </location>
</feature>
<dbReference type="Proteomes" id="UP000061665">
    <property type="component" value="Unassembled WGS sequence"/>
</dbReference>
<keyword evidence="2" id="KW-0732">Signal</keyword>
<dbReference type="AlphaFoldDB" id="A0AB73G1N9"/>
<comment type="caution">
    <text evidence="3">The sequence shown here is derived from an EMBL/GenBank/DDBJ whole genome shotgun (WGS) entry which is preliminary data.</text>
</comment>
<evidence type="ECO:0000256" key="2">
    <source>
        <dbReference type="SAM" id="SignalP"/>
    </source>
</evidence>
<evidence type="ECO:0000313" key="3">
    <source>
        <dbReference type="EMBL" id="KVM33977.1"/>
    </source>
</evidence>
<proteinExistence type="predicted"/>